<evidence type="ECO:0000313" key="7">
    <source>
        <dbReference type="Proteomes" id="UP000186132"/>
    </source>
</evidence>
<dbReference type="PROSITE" id="PS50305">
    <property type="entry name" value="SIRTUIN"/>
    <property type="match status" value="1"/>
</dbReference>
<name>A0A1M5P3J0_9ACTN</name>
<evidence type="ECO:0000259" key="5">
    <source>
        <dbReference type="PROSITE" id="PS50305"/>
    </source>
</evidence>
<dbReference type="SUPFAM" id="SSF52467">
    <property type="entry name" value="DHS-like NAD/FAD-binding domain"/>
    <property type="match status" value="1"/>
</dbReference>
<dbReference type="Pfam" id="PF02146">
    <property type="entry name" value="SIR2"/>
    <property type="match status" value="1"/>
</dbReference>
<dbReference type="CDD" id="cd01407">
    <property type="entry name" value="SIR2-fam"/>
    <property type="match status" value="1"/>
</dbReference>
<dbReference type="GO" id="GO:0017136">
    <property type="term" value="F:histone deacetylase activity, NAD-dependent"/>
    <property type="evidence" value="ECO:0007669"/>
    <property type="project" value="TreeGrafter"/>
</dbReference>
<dbReference type="Gene3D" id="3.30.1600.10">
    <property type="entry name" value="SIR2/SIRT2 'Small Domain"/>
    <property type="match status" value="1"/>
</dbReference>
<keyword evidence="4" id="KW-0479">Metal-binding</keyword>
<keyword evidence="7" id="KW-1185">Reference proteome</keyword>
<evidence type="ECO:0000256" key="2">
    <source>
        <dbReference type="ARBA" id="ARBA00022679"/>
    </source>
</evidence>
<dbReference type="InterPro" id="IPR029035">
    <property type="entry name" value="DHS-like_NAD/FAD-binding_dom"/>
</dbReference>
<keyword evidence="4" id="KW-0862">Zinc</keyword>
<feature type="binding site" evidence="4">
    <location>
        <position position="117"/>
    </location>
    <ligand>
        <name>Zn(2+)</name>
        <dbReference type="ChEBI" id="CHEBI:29105"/>
    </ligand>
</feature>
<accession>A0A1M5P3J0</accession>
<proteinExistence type="predicted"/>
<dbReference type="InterPro" id="IPR026590">
    <property type="entry name" value="Ssirtuin_cat_dom"/>
</dbReference>
<feature type="binding site" evidence="4">
    <location>
        <position position="139"/>
    </location>
    <ligand>
        <name>Zn(2+)</name>
        <dbReference type="ChEBI" id="CHEBI:29105"/>
    </ligand>
</feature>
<reference evidence="6 7" key="1">
    <citation type="submission" date="2016-11" db="EMBL/GenBank/DDBJ databases">
        <authorList>
            <person name="Jaros S."/>
            <person name="Januszkiewicz K."/>
            <person name="Wedrychowicz H."/>
        </authorList>
    </citation>
    <scope>NUCLEOTIDE SEQUENCE [LARGE SCALE GENOMIC DNA]</scope>
    <source>
        <strain evidence="6 7">DSM 45627</strain>
    </source>
</reference>
<dbReference type="Gene3D" id="3.40.50.1220">
    <property type="entry name" value="TPP-binding domain"/>
    <property type="match status" value="1"/>
</dbReference>
<dbReference type="Proteomes" id="UP000186132">
    <property type="component" value="Unassembled WGS sequence"/>
</dbReference>
<feature type="domain" description="Deacetylase sirtuin-type" evidence="5">
    <location>
        <begin position="1"/>
        <end position="234"/>
    </location>
</feature>
<dbReference type="GO" id="GO:0046872">
    <property type="term" value="F:metal ion binding"/>
    <property type="evidence" value="ECO:0007669"/>
    <property type="project" value="UniProtKB-KW"/>
</dbReference>
<dbReference type="InterPro" id="IPR026591">
    <property type="entry name" value="Sirtuin_cat_small_dom_sf"/>
</dbReference>
<dbReference type="GO" id="GO:0070403">
    <property type="term" value="F:NAD+ binding"/>
    <property type="evidence" value="ECO:0007669"/>
    <property type="project" value="InterPro"/>
</dbReference>
<dbReference type="InterPro" id="IPR003000">
    <property type="entry name" value="Sirtuin"/>
</dbReference>
<dbReference type="EMBL" id="FQVU01000004">
    <property type="protein sequence ID" value="SHG96360.1"/>
    <property type="molecule type" value="Genomic_DNA"/>
</dbReference>
<dbReference type="PANTHER" id="PTHR11085:SF4">
    <property type="entry name" value="NAD-DEPENDENT PROTEIN DEACYLASE"/>
    <property type="match status" value="1"/>
</dbReference>
<dbReference type="AlphaFoldDB" id="A0A1M5P3J0"/>
<feature type="binding site" evidence="4">
    <location>
        <position position="114"/>
    </location>
    <ligand>
        <name>Zn(2+)</name>
        <dbReference type="ChEBI" id="CHEBI:29105"/>
    </ligand>
</feature>
<keyword evidence="2" id="KW-0808">Transferase</keyword>
<protein>
    <recommendedName>
        <fullName evidence="1">protein acetyllysine N-acetyltransferase</fullName>
        <ecNumber evidence="1">2.3.1.286</ecNumber>
    </recommendedName>
</protein>
<evidence type="ECO:0000256" key="1">
    <source>
        <dbReference type="ARBA" id="ARBA00012928"/>
    </source>
</evidence>
<dbReference type="EC" id="2.3.1.286" evidence="1"/>
<feature type="binding site" evidence="4">
    <location>
        <position position="142"/>
    </location>
    <ligand>
        <name>Zn(2+)</name>
        <dbReference type="ChEBI" id="CHEBI:29105"/>
    </ligand>
</feature>
<gene>
    <name evidence="6" type="ORF">SAMN05443575_2968</name>
</gene>
<evidence type="ECO:0000313" key="6">
    <source>
        <dbReference type="EMBL" id="SHG96360.1"/>
    </source>
</evidence>
<dbReference type="RefSeq" id="WP_073391217.1">
    <property type="nucleotide sequence ID" value="NZ_FQVU01000004.1"/>
</dbReference>
<sequence>MAVSLTVLTGAGISTDSGIPDYRGPQGLWREDPDNELLVTYDYYVADPEIRRRSWLARQANPAWNAEPNVAHRALAARPDTWIVTQNVDRLHQRAGSPSNRVLELHGNMVEAVCIECGAGSTTQQALDRLAAGDPDPRCVGCGGILKTATVMFGQLLDESVLVQASAAARAAEVFVAIGTSLQVHPAAGLVDLAARAGARIVIVNAEPTPYDDLADEVIREPIGEAVPALLSRL</sequence>
<keyword evidence="3" id="KW-0520">NAD</keyword>
<dbReference type="PANTHER" id="PTHR11085">
    <property type="entry name" value="NAD-DEPENDENT PROTEIN DEACYLASE SIRTUIN-5, MITOCHONDRIAL-RELATED"/>
    <property type="match status" value="1"/>
</dbReference>
<organism evidence="6 7">
    <name type="scientific">Jatrophihabitans endophyticus</name>
    <dbReference type="NCBI Taxonomy" id="1206085"/>
    <lineage>
        <taxon>Bacteria</taxon>
        <taxon>Bacillati</taxon>
        <taxon>Actinomycetota</taxon>
        <taxon>Actinomycetes</taxon>
        <taxon>Jatrophihabitantales</taxon>
        <taxon>Jatrophihabitantaceae</taxon>
        <taxon>Jatrophihabitans</taxon>
    </lineage>
</organism>
<evidence type="ECO:0000256" key="3">
    <source>
        <dbReference type="ARBA" id="ARBA00023027"/>
    </source>
</evidence>
<dbReference type="STRING" id="1206085.SAMN05443575_2968"/>
<dbReference type="InterPro" id="IPR050134">
    <property type="entry name" value="NAD-dep_sirtuin_deacylases"/>
</dbReference>
<feature type="active site" description="Proton acceptor" evidence="4">
    <location>
        <position position="106"/>
    </location>
</feature>
<evidence type="ECO:0000256" key="4">
    <source>
        <dbReference type="PROSITE-ProRule" id="PRU00236"/>
    </source>
</evidence>